<accession>A0A6A6EPS5</accession>
<keyword evidence="3" id="KW-1185">Reference proteome</keyword>
<feature type="compositionally biased region" description="Basic and acidic residues" evidence="1">
    <location>
        <begin position="111"/>
        <end position="126"/>
    </location>
</feature>
<dbReference type="AlphaFoldDB" id="A0A6A6EPS5"/>
<evidence type="ECO:0000256" key="1">
    <source>
        <dbReference type="SAM" id="MobiDB-lite"/>
    </source>
</evidence>
<feature type="region of interest" description="Disordered" evidence="1">
    <location>
        <begin position="68"/>
        <end position="150"/>
    </location>
</feature>
<evidence type="ECO:0000313" key="3">
    <source>
        <dbReference type="Proteomes" id="UP000800200"/>
    </source>
</evidence>
<proteinExistence type="predicted"/>
<sequence length="150" mass="16045">MSPQKKNPEKSLPPLPAEYSNRTPQANTSQPRTHTDGGGGTEEQQDFPGGYNTVFSSITAKGNAVMKNGNQYYASGPPGTGDKTYYSAIAGKDDSSMHNGNQYYNNSTPGPRDRTYYKSIVGEDHSTMVNGHQRSNDTSNSAGGNQSTGN</sequence>
<dbReference type="Proteomes" id="UP000800200">
    <property type="component" value="Unassembled WGS sequence"/>
</dbReference>
<organism evidence="2 3">
    <name type="scientific">Zopfia rhizophila CBS 207.26</name>
    <dbReference type="NCBI Taxonomy" id="1314779"/>
    <lineage>
        <taxon>Eukaryota</taxon>
        <taxon>Fungi</taxon>
        <taxon>Dikarya</taxon>
        <taxon>Ascomycota</taxon>
        <taxon>Pezizomycotina</taxon>
        <taxon>Dothideomycetes</taxon>
        <taxon>Dothideomycetes incertae sedis</taxon>
        <taxon>Zopfiaceae</taxon>
        <taxon>Zopfia</taxon>
    </lineage>
</organism>
<feature type="compositionally biased region" description="Polar residues" evidence="1">
    <location>
        <begin position="127"/>
        <end position="150"/>
    </location>
</feature>
<reference evidence="2" key="1">
    <citation type="journal article" date="2020" name="Stud. Mycol.">
        <title>101 Dothideomycetes genomes: a test case for predicting lifestyles and emergence of pathogens.</title>
        <authorList>
            <person name="Haridas S."/>
            <person name="Albert R."/>
            <person name="Binder M."/>
            <person name="Bloem J."/>
            <person name="Labutti K."/>
            <person name="Salamov A."/>
            <person name="Andreopoulos B."/>
            <person name="Baker S."/>
            <person name="Barry K."/>
            <person name="Bills G."/>
            <person name="Bluhm B."/>
            <person name="Cannon C."/>
            <person name="Castanera R."/>
            <person name="Culley D."/>
            <person name="Daum C."/>
            <person name="Ezra D."/>
            <person name="Gonzalez J."/>
            <person name="Henrissat B."/>
            <person name="Kuo A."/>
            <person name="Liang C."/>
            <person name="Lipzen A."/>
            <person name="Lutzoni F."/>
            <person name="Magnuson J."/>
            <person name="Mondo S."/>
            <person name="Nolan M."/>
            <person name="Ohm R."/>
            <person name="Pangilinan J."/>
            <person name="Park H.-J."/>
            <person name="Ramirez L."/>
            <person name="Alfaro M."/>
            <person name="Sun H."/>
            <person name="Tritt A."/>
            <person name="Yoshinaga Y."/>
            <person name="Zwiers L.-H."/>
            <person name="Turgeon B."/>
            <person name="Goodwin S."/>
            <person name="Spatafora J."/>
            <person name="Crous P."/>
            <person name="Grigoriev I."/>
        </authorList>
    </citation>
    <scope>NUCLEOTIDE SEQUENCE</scope>
    <source>
        <strain evidence="2">CBS 207.26</strain>
    </source>
</reference>
<evidence type="ECO:0000313" key="2">
    <source>
        <dbReference type="EMBL" id="KAF2192779.1"/>
    </source>
</evidence>
<dbReference type="EMBL" id="ML994615">
    <property type="protein sequence ID" value="KAF2192779.1"/>
    <property type="molecule type" value="Genomic_DNA"/>
</dbReference>
<name>A0A6A6EPS5_9PEZI</name>
<feature type="compositionally biased region" description="Polar residues" evidence="1">
    <location>
        <begin position="97"/>
        <end position="109"/>
    </location>
</feature>
<feature type="compositionally biased region" description="Polar residues" evidence="1">
    <location>
        <begin position="20"/>
        <end position="32"/>
    </location>
</feature>
<feature type="region of interest" description="Disordered" evidence="1">
    <location>
        <begin position="1"/>
        <end position="55"/>
    </location>
</feature>
<protein>
    <submittedName>
        <fullName evidence="2">Uncharacterized protein</fullName>
    </submittedName>
</protein>
<gene>
    <name evidence="2" type="ORF">K469DRAFT_717370</name>
</gene>